<comment type="caution">
    <text evidence="1">The sequence shown here is derived from an EMBL/GenBank/DDBJ whole genome shotgun (WGS) entry which is preliminary data.</text>
</comment>
<organism evidence="1 2">
    <name type="scientific">Eleutherodactylus coqui</name>
    <name type="common">Puerto Rican coqui</name>
    <dbReference type="NCBI Taxonomy" id="57060"/>
    <lineage>
        <taxon>Eukaryota</taxon>
        <taxon>Metazoa</taxon>
        <taxon>Chordata</taxon>
        <taxon>Craniata</taxon>
        <taxon>Vertebrata</taxon>
        <taxon>Euteleostomi</taxon>
        <taxon>Amphibia</taxon>
        <taxon>Batrachia</taxon>
        <taxon>Anura</taxon>
        <taxon>Neobatrachia</taxon>
        <taxon>Hyloidea</taxon>
        <taxon>Eleutherodactylidae</taxon>
        <taxon>Eleutherodactylinae</taxon>
        <taxon>Eleutherodactylus</taxon>
        <taxon>Eleutherodactylus</taxon>
    </lineage>
</organism>
<evidence type="ECO:0000313" key="2">
    <source>
        <dbReference type="Proteomes" id="UP000770717"/>
    </source>
</evidence>
<accession>A0A8J6K8H5</accession>
<name>A0A8J6K8H5_ELECQ</name>
<dbReference type="Proteomes" id="UP000770717">
    <property type="component" value="Unassembled WGS sequence"/>
</dbReference>
<evidence type="ECO:0000313" key="1">
    <source>
        <dbReference type="EMBL" id="KAG9484638.1"/>
    </source>
</evidence>
<dbReference type="AlphaFoldDB" id="A0A8J6K8H5"/>
<proteinExistence type="predicted"/>
<gene>
    <name evidence="1" type="ORF">GDO78_008001</name>
</gene>
<keyword evidence="2" id="KW-1185">Reference proteome</keyword>
<sequence>MWIFLQKLPAVLIRQQMMVLGKFLIFVSANQFTYCSGFSETIASIGTFSAFPLHQFSYISSLVFWIM</sequence>
<dbReference type="EMBL" id="WNTK01000004">
    <property type="protein sequence ID" value="KAG9484638.1"/>
    <property type="molecule type" value="Genomic_DNA"/>
</dbReference>
<protein>
    <submittedName>
        <fullName evidence="1">Uncharacterized protein</fullName>
    </submittedName>
</protein>
<reference evidence="1" key="1">
    <citation type="thesis" date="2020" institute="ProQuest LLC" country="789 East Eisenhower Parkway, Ann Arbor, MI, USA">
        <title>Comparative Genomics and Chromosome Evolution.</title>
        <authorList>
            <person name="Mudd A.B."/>
        </authorList>
    </citation>
    <scope>NUCLEOTIDE SEQUENCE</scope>
    <source>
        <strain evidence="1">HN-11 Male</strain>
        <tissue evidence="1">Kidney and liver</tissue>
    </source>
</reference>